<keyword evidence="11" id="KW-1185">Reference proteome</keyword>
<dbReference type="RefSeq" id="WP_007570004.1">
    <property type="nucleotide sequence ID" value="NZ_AGUD01000007.1"/>
</dbReference>
<accession>H0E0E6</accession>
<feature type="transmembrane region" description="Helical" evidence="9">
    <location>
        <begin position="298"/>
        <end position="315"/>
    </location>
</feature>
<gene>
    <name evidence="10" type="ORF">PAI11_02540</name>
</gene>
<evidence type="ECO:0000313" key="11">
    <source>
        <dbReference type="Proteomes" id="UP000005143"/>
    </source>
</evidence>
<keyword evidence="6 9" id="KW-1133">Transmembrane helix</keyword>
<organism evidence="10 11">
    <name type="scientific">Patulibacter medicamentivorans</name>
    <dbReference type="NCBI Taxonomy" id="1097667"/>
    <lineage>
        <taxon>Bacteria</taxon>
        <taxon>Bacillati</taxon>
        <taxon>Actinomycetota</taxon>
        <taxon>Thermoleophilia</taxon>
        <taxon>Solirubrobacterales</taxon>
        <taxon>Patulibacteraceae</taxon>
        <taxon>Patulibacter</taxon>
    </lineage>
</organism>
<feature type="transmembrane region" description="Helical" evidence="9">
    <location>
        <begin position="57"/>
        <end position="79"/>
    </location>
</feature>
<evidence type="ECO:0000256" key="4">
    <source>
        <dbReference type="ARBA" id="ARBA00022519"/>
    </source>
</evidence>
<reference evidence="10 11" key="1">
    <citation type="journal article" date="2013" name="Biodegradation">
        <title>Quantitative proteomic analysis of ibuprofen-degrading Patulibacter sp. strain I11.</title>
        <authorList>
            <person name="Almeida B."/>
            <person name="Kjeldal H."/>
            <person name="Lolas I."/>
            <person name="Knudsen A.D."/>
            <person name="Carvalho G."/>
            <person name="Nielsen K.L."/>
            <person name="Barreto Crespo M.T."/>
            <person name="Stensballe A."/>
            <person name="Nielsen J.L."/>
        </authorList>
    </citation>
    <scope>NUCLEOTIDE SEQUENCE [LARGE SCALE GENOMIC DNA]</scope>
    <source>
        <strain evidence="10 11">I11</strain>
    </source>
</reference>
<evidence type="ECO:0000256" key="6">
    <source>
        <dbReference type="ARBA" id="ARBA00022989"/>
    </source>
</evidence>
<keyword evidence="3" id="KW-1003">Cell membrane</keyword>
<keyword evidence="2" id="KW-0813">Transport</keyword>
<comment type="subcellular location">
    <subcellularLocation>
        <location evidence="1">Cell membrane</location>
        <topology evidence="1">Multi-pass membrane protein</topology>
    </subcellularLocation>
</comment>
<comment type="caution">
    <text evidence="10">The sequence shown here is derived from an EMBL/GenBank/DDBJ whole genome shotgun (WGS) entry which is preliminary data.</text>
</comment>
<protein>
    <submittedName>
        <fullName evidence="10">Ribose ABC transport system permease protein RbsC (TC 3.A.1.2.1)</fullName>
    </submittedName>
</protein>
<keyword evidence="4" id="KW-0997">Cell inner membrane</keyword>
<feature type="transmembrane region" description="Helical" evidence="9">
    <location>
        <begin position="86"/>
        <end position="104"/>
    </location>
</feature>
<dbReference type="GO" id="GO:0005886">
    <property type="term" value="C:plasma membrane"/>
    <property type="evidence" value="ECO:0007669"/>
    <property type="project" value="UniProtKB-SubCell"/>
</dbReference>
<feature type="transmembrane region" description="Helical" evidence="9">
    <location>
        <begin position="149"/>
        <end position="171"/>
    </location>
</feature>
<evidence type="ECO:0000256" key="1">
    <source>
        <dbReference type="ARBA" id="ARBA00004651"/>
    </source>
</evidence>
<dbReference type="PANTHER" id="PTHR32196:SF21">
    <property type="entry name" value="ABC TRANSPORTER PERMEASE PROTEIN YPHD-RELATED"/>
    <property type="match status" value="1"/>
</dbReference>
<dbReference type="PANTHER" id="PTHR32196">
    <property type="entry name" value="ABC TRANSPORTER PERMEASE PROTEIN YPHD-RELATED-RELATED"/>
    <property type="match status" value="1"/>
</dbReference>
<name>H0E0E6_9ACTN</name>
<proteinExistence type="predicted"/>
<feature type="transmembrane region" description="Helical" evidence="9">
    <location>
        <begin position="124"/>
        <end position="142"/>
    </location>
</feature>
<feature type="transmembrane region" description="Helical" evidence="9">
    <location>
        <begin position="242"/>
        <end position="264"/>
    </location>
</feature>
<feature type="region of interest" description="Disordered" evidence="8">
    <location>
        <begin position="355"/>
        <end position="385"/>
    </location>
</feature>
<evidence type="ECO:0000256" key="2">
    <source>
        <dbReference type="ARBA" id="ARBA00022448"/>
    </source>
</evidence>
<dbReference type="Pfam" id="PF02653">
    <property type="entry name" value="BPD_transp_2"/>
    <property type="match status" value="1"/>
</dbReference>
<evidence type="ECO:0000256" key="8">
    <source>
        <dbReference type="SAM" id="MobiDB-lite"/>
    </source>
</evidence>
<keyword evidence="5 9" id="KW-0812">Transmembrane</keyword>
<keyword evidence="7 9" id="KW-0472">Membrane</keyword>
<dbReference type="PATRIC" id="fig|1097667.3.peg.253"/>
<feature type="transmembrane region" description="Helical" evidence="9">
    <location>
        <begin position="191"/>
        <end position="213"/>
    </location>
</feature>
<evidence type="ECO:0000256" key="3">
    <source>
        <dbReference type="ARBA" id="ARBA00022475"/>
    </source>
</evidence>
<dbReference type="InterPro" id="IPR001851">
    <property type="entry name" value="ABC_transp_permease"/>
</dbReference>
<sequence length="385" mass="39903">MSTAAVRTPTAGRRPRADLRRRALEHAPILGPAGALVLMFALFAILAPSSFVSSDNLFNLLAQMAVLAVLATGVTYVLLLGEIDLGFANIAILSGIAATLFFGGKDIDIPFVGQLYMGSGTGDQIVGIATVLVIAAALGWVSGALTAKLGVPSFVGSLGILLLAQGWAFYWSQGENQYTVPSLAKSIGSGYVGPVPRVAISAAVILLLAHLVLSRTRFGRYVYMTGANKDAAELSGIPTKRIVMMVFALAGLLAGIAGLMNIGRLGSAQPDAGTELLLPAIAAVVLGGTSLFGGRGGIGYTVIGLLLYGVIDNGLDQLDIDPYIKPFVRGLLFLTAIALNVLMLRIARRAQAQSLLERSAEPPDPTPAAPSAPAPSTDRQPSATR</sequence>
<feature type="transmembrane region" description="Helical" evidence="9">
    <location>
        <begin position="29"/>
        <end position="51"/>
    </location>
</feature>
<feature type="compositionally biased region" description="Pro residues" evidence="8">
    <location>
        <begin position="362"/>
        <end position="373"/>
    </location>
</feature>
<evidence type="ECO:0000256" key="5">
    <source>
        <dbReference type="ARBA" id="ARBA00022692"/>
    </source>
</evidence>
<dbReference type="CDD" id="cd06579">
    <property type="entry name" value="TM_PBP1_transp_AraH_like"/>
    <property type="match status" value="1"/>
</dbReference>
<dbReference type="AlphaFoldDB" id="H0E0E6"/>
<dbReference type="OrthoDB" id="3468954at2"/>
<evidence type="ECO:0000256" key="9">
    <source>
        <dbReference type="SAM" id="Phobius"/>
    </source>
</evidence>
<feature type="transmembrane region" description="Helical" evidence="9">
    <location>
        <begin position="327"/>
        <end position="347"/>
    </location>
</feature>
<dbReference type="Proteomes" id="UP000005143">
    <property type="component" value="Unassembled WGS sequence"/>
</dbReference>
<feature type="transmembrane region" description="Helical" evidence="9">
    <location>
        <begin position="276"/>
        <end position="293"/>
    </location>
</feature>
<evidence type="ECO:0000256" key="7">
    <source>
        <dbReference type="ARBA" id="ARBA00023136"/>
    </source>
</evidence>
<dbReference type="EMBL" id="AGUD01000007">
    <property type="protein sequence ID" value="EHN12851.1"/>
    <property type="molecule type" value="Genomic_DNA"/>
</dbReference>
<evidence type="ECO:0000313" key="10">
    <source>
        <dbReference type="EMBL" id="EHN12851.1"/>
    </source>
</evidence>
<dbReference type="GO" id="GO:0022857">
    <property type="term" value="F:transmembrane transporter activity"/>
    <property type="evidence" value="ECO:0007669"/>
    <property type="project" value="InterPro"/>
</dbReference>